<dbReference type="Proteomes" id="UP000011717">
    <property type="component" value="Unassembled WGS sequence"/>
</dbReference>
<dbReference type="PATRIC" id="fig|1234595.3.peg.2800"/>
<gene>
    <name evidence="1" type="ORF">C725_2797</name>
</gene>
<reference evidence="1 2" key="1">
    <citation type="journal article" date="2013" name="Genome Announc.">
        <title>Draft Genome Sequence of Strain JLT2015T, Belonging to the Family Sphingomonadaceae of the Alphaproteobacteria.</title>
        <authorList>
            <person name="Tang K."/>
            <person name="Liu K."/>
            <person name="Li S."/>
            <person name="Jiao N."/>
        </authorList>
    </citation>
    <scope>NUCLEOTIDE SEQUENCE [LARGE SCALE GENOMIC DNA]</scope>
    <source>
        <strain evidence="1 2">JLT2015</strain>
    </source>
</reference>
<keyword evidence="1" id="KW-0812">Transmembrane</keyword>
<accession>M2S8X6</accession>
<sequence>MSEITEVELQALVDGQLEAEDQVRVLSYLQRNPDAAERVLSDMQANAALQALCMGSSAPRRRHERAAKRLSRRIDSEPGPAAFWPPRAMMSGLGALMLLAVIVLGAPHVEFGEPAAAEPRGFIEEALMSHRVALVRERMESQIEAPSFDPADVRTALQIGIPALPAGLKFVDAQVFPSDYGPSLQLVIAGDGPAEFSLFAVRAPLVDGVGSQPVMRQLGDADVSYWARAGNVYVLTGTPLPEDIQALAVDLADNQDAG</sequence>
<proteinExistence type="predicted"/>
<evidence type="ECO:0000313" key="2">
    <source>
        <dbReference type="Proteomes" id="UP000011717"/>
    </source>
</evidence>
<dbReference type="OrthoDB" id="9152892at2"/>
<keyword evidence="1" id="KW-0472">Membrane</keyword>
<protein>
    <submittedName>
        <fullName evidence="1">Putative transmembrane anti-sigma factor</fullName>
    </submittedName>
</protein>
<name>M2S8X6_9SPHN</name>
<evidence type="ECO:0000313" key="1">
    <source>
        <dbReference type="EMBL" id="EMD81815.1"/>
    </source>
</evidence>
<keyword evidence="2" id="KW-1185">Reference proteome</keyword>
<dbReference type="AlphaFoldDB" id="M2S8X6"/>
<dbReference type="EMBL" id="AMRV01000014">
    <property type="protein sequence ID" value="EMD81815.1"/>
    <property type="molecule type" value="Genomic_DNA"/>
</dbReference>
<organism evidence="1 2">
    <name type="scientific">Pacificimonas flava</name>
    <dbReference type="NCBI Taxonomy" id="1234595"/>
    <lineage>
        <taxon>Bacteria</taxon>
        <taxon>Pseudomonadati</taxon>
        <taxon>Pseudomonadota</taxon>
        <taxon>Alphaproteobacteria</taxon>
        <taxon>Sphingomonadales</taxon>
        <taxon>Sphingosinicellaceae</taxon>
        <taxon>Pacificimonas</taxon>
    </lineage>
</organism>
<comment type="caution">
    <text evidence="1">The sequence shown here is derived from an EMBL/GenBank/DDBJ whole genome shotgun (WGS) entry which is preliminary data.</text>
</comment>
<dbReference type="RefSeq" id="WP_008603761.1">
    <property type="nucleotide sequence ID" value="NZ_AMRV01000014.1"/>
</dbReference>